<gene>
    <name evidence="1" type="ORF">J1TS3_43630</name>
</gene>
<reference evidence="1 2" key="1">
    <citation type="submission" date="2021-03" db="EMBL/GenBank/DDBJ databases">
        <title>Antimicrobial resistance genes in bacteria isolated from Japanese honey, and their potential for conferring macrolide and lincosamide resistance in the American foulbrood pathogen Paenibacillus larvae.</title>
        <authorList>
            <person name="Okamoto M."/>
            <person name="Kumagai M."/>
            <person name="Kanamori H."/>
            <person name="Takamatsu D."/>
        </authorList>
    </citation>
    <scope>NUCLEOTIDE SEQUENCE [LARGE SCALE GENOMIC DNA]</scope>
    <source>
        <strain evidence="1 2">J1TS3</strain>
    </source>
</reference>
<evidence type="ECO:0000313" key="1">
    <source>
        <dbReference type="EMBL" id="GIN23229.1"/>
    </source>
</evidence>
<organism evidence="1 2">
    <name type="scientific">Siminovitchia fordii</name>
    <dbReference type="NCBI Taxonomy" id="254759"/>
    <lineage>
        <taxon>Bacteria</taxon>
        <taxon>Bacillati</taxon>
        <taxon>Bacillota</taxon>
        <taxon>Bacilli</taxon>
        <taxon>Bacillales</taxon>
        <taxon>Bacillaceae</taxon>
        <taxon>Siminovitchia</taxon>
    </lineage>
</organism>
<dbReference type="Proteomes" id="UP000680279">
    <property type="component" value="Unassembled WGS sequence"/>
</dbReference>
<sequence length="62" mass="7294">MAEKDHNVVHWQEYEKGGHFFATIPMMPEINIPNRSKNSPFYGKFRRAVISLSKEKIRALFT</sequence>
<accession>A0ABQ4KBX2</accession>
<protein>
    <submittedName>
        <fullName evidence="1">Uncharacterized protein</fullName>
    </submittedName>
</protein>
<evidence type="ECO:0000313" key="2">
    <source>
        <dbReference type="Proteomes" id="UP000680279"/>
    </source>
</evidence>
<comment type="caution">
    <text evidence="1">The sequence shown here is derived from an EMBL/GenBank/DDBJ whole genome shotgun (WGS) entry which is preliminary data.</text>
</comment>
<name>A0ABQ4KBX2_9BACI</name>
<keyword evidence="2" id="KW-1185">Reference proteome</keyword>
<proteinExistence type="predicted"/>
<dbReference type="RefSeq" id="WP_154654363.1">
    <property type="nucleotide sequence ID" value="NZ_BOQT01000028.1"/>
</dbReference>
<dbReference type="EMBL" id="BOQT01000028">
    <property type="protein sequence ID" value="GIN23229.1"/>
    <property type="molecule type" value="Genomic_DNA"/>
</dbReference>